<dbReference type="GO" id="GO:0005634">
    <property type="term" value="C:nucleus"/>
    <property type="evidence" value="ECO:0007669"/>
    <property type="project" value="UniProtKB-SubCell"/>
</dbReference>
<organism evidence="9 10">
    <name type="scientific">Stegodyphus mimosarum</name>
    <name type="common">African social velvet spider</name>
    <dbReference type="NCBI Taxonomy" id="407821"/>
    <lineage>
        <taxon>Eukaryota</taxon>
        <taxon>Metazoa</taxon>
        <taxon>Ecdysozoa</taxon>
        <taxon>Arthropoda</taxon>
        <taxon>Chelicerata</taxon>
        <taxon>Arachnida</taxon>
        <taxon>Araneae</taxon>
        <taxon>Araneomorphae</taxon>
        <taxon>Entelegynae</taxon>
        <taxon>Eresoidea</taxon>
        <taxon>Eresidae</taxon>
        <taxon>Stegodyphus</taxon>
    </lineage>
</organism>
<accession>A0A087TGT9</accession>
<dbReference type="SUPFAM" id="SSF57667">
    <property type="entry name" value="beta-beta-alpha zinc fingers"/>
    <property type="match status" value="1"/>
</dbReference>
<keyword evidence="10" id="KW-1185">Reference proteome</keyword>
<protein>
    <submittedName>
        <fullName evidence="9">Zinc finger protein 595</fullName>
    </submittedName>
</protein>
<reference evidence="9 10" key="1">
    <citation type="submission" date="2013-11" db="EMBL/GenBank/DDBJ databases">
        <title>Genome sequencing of Stegodyphus mimosarum.</title>
        <authorList>
            <person name="Bechsgaard J."/>
        </authorList>
    </citation>
    <scope>NUCLEOTIDE SEQUENCE [LARGE SCALE GENOMIC DNA]</scope>
</reference>
<dbReference type="OrthoDB" id="6428463at2759"/>
<feature type="domain" description="C2H2-type" evidence="8">
    <location>
        <begin position="16"/>
        <end position="43"/>
    </location>
</feature>
<keyword evidence="5" id="KW-0862">Zinc</keyword>
<evidence type="ECO:0000256" key="1">
    <source>
        <dbReference type="ARBA" id="ARBA00004123"/>
    </source>
</evidence>
<name>A0A087TGT9_STEMI</name>
<gene>
    <name evidence="9" type="ORF">X975_23760</name>
</gene>
<keyword evidence="6" id="KW-0539">Nucleus</keyword>
<proteinExistence type="predicted"/>
<evidence type="ECO:0000256" key="6">
    <source>
        <dbReference type="ARBA" id="ARBA00023242"/>
    </source>
</evidence>
<dbReference type="PROSITE" id="PS50157">
    <property type="entry name" value="ZINC_FINGER_C2H2_2"/>
    <property type="match status" value="1"/>
</dbReference>
<dbReference type="InterPro" id="IPR036236">
    <property type="entry name" value="Znf_C2H2_sf"/>
</dbReference>
<evidence type="ECO:0000256" key="5">
    <source>
        <dbReference type="ARBA" id="ARBA00022833"/>
    </source>
</evidence>
<keyword evidence="2" id="KW-0479">Metal-binding</keyword>
<dbReference type="AlphaFoldDB" id="A0A087TGT9"/>
<dbReference type="EMBL" id="KK115165">
    <property type="protein sequence ID" value="KFM64328.1"/>
    <property type="molecule type" value="Genomic_DNA"/>
</dbReference>
<evidence type="ECO:0000313" key="9">
    <source>
        <dbReference type="EMBL" id="KFM64328.1"/>
    </source>
</evidence>
<dbReference type="PANTHER" id="PTHR24394:SF29">
    <property type="entry name" value="MYONEURIN"/>
    <property type="match status" value="1"/>
</dbReference>
<evidence type="ECO:0000256" key="4">
    <source>
        <dbReference type="ARBA" id="ARBA00022771"/>
    </source>
</evidence>
<keyword evidence="3" id="KW-0677">Repeat</keyword>
<sequence>MCHLSNHILIHKRRENSSEICSMSFSQKTSYDKRILIHTGEKPHICEECSEKDNLNKHMLIHIAKKP</sequence>
<keyword evidence="4 7" id="KW-0863">Zinc-finger</keyword>
<dbReference type="PANTHER" id="PTHR24394">
    <property type="entry name" value="ZINC FINGER PROTEIN"/>
    <property type="match status" value="1"/>
</dbReference>
<dbReference type="STRING" id="407821.A0A087TGT9"/>
<dbReference type="GO" id="GO:0000981">
    <property type="term" value="F:DNA-binding transcription factor activity, RNA polymerase II-specific"/>
    <property type="evidence" value="ECO:0007669"/>
    <property type="project" value="TreeGrafter"/>
</dbReference>
<feature type="non-terminal residue" evidence="9">
    <location>
        <position position="67"/>
    </location>
</feature>
<evidence type="ECO:0000256" key="3">
    <source>
        <dbReference type="ARBA" id="ARBA00022737"/>
    </source>
</evidence>
<dbReference type="InterPro" id="IPR013087">
    <property type="entry name" value="Znf_C2H2_type"/>
</dbReference>
<evidence type="ECO:0000256" key="7">
    <source>
        <dbReference type="PROSITE-ProRule" id="PRU00042"/>
    </source>
</evidence>
<dbReference type="Gene3D" id="3.30.160.60">
    <property type="entry name" value="Classic Zinc Finger"/>
    <property type="match status" value="2"/>
</dbReference>
<comment type="subcellular location">
    <subcellularLocation>
        <location evidence="1">Nucleus</location>
    </subcellularLocation>
</comment>
<dbReference type="GO" id="GO:0008270">
    <property type="term" value="F:zinc ion binding"/>
    <property type="evidence" value="ECO:0007669"/>
    <property type="project" value="UniProtKB-KW"/>
</dbReference>
<evidence type="ECO:0000256" key="2">
    <source>
        <dbReference type="ARBA" id="ARBA00022723"/>
    </source>
</evidence>
<dbReference type="Proteomes" id="UP000054359">
    <property type="component" value="Unassembled WGS sequence"/>
</dbReference>
<evidence type="ECO:0000313" key="10">
    <source>
        <dbReference type="Proteomes" id="UP000054359"/>
    </source>
</evidence>
<evidence type="ECO:0000259" key="8">
    <source>
        <dbReference type="PROSITE" id="PS50157"/>
    </source>
</evidence>